<protein>
    <submittedName>
        <fullName evidence="1">Uncharacterized protein</fullName>
    </submittedName>
</protein>
<organism evidence="1">
    <name type="scientific">marine sediment metagenome</name>
    <dbReference type="NCBI Taxonomy" id="412755"/>
    <lineage>
        <taxon>unclassified sequences</taxon>
        <taxon>metagenomes</taxon>
        <taxon>ecological metagenomes</taxon>
    </lineage>
</organism>
<comment type="caution">
    <text evidence="1">The sequence shown here is derived from an EMBL/GenBank/DDBJ whole genome shotgun (WGS) entry which is preliminary data.</text>
</comment>
<dbReference type="EMBL" id="LAZR01036785">
    <property type="protein sequence ID" value="KKL23930.1"/>
    <property type="molecule type" value="Genomic_DNA"/>
</dbReference>
<accession>A0A0F9BPX5</accession>
<sequence>VLFTGDSEEKFFSTAELRDMGITDDKVIDAYFKMRGLVRKIGRLVDQHRRDMTPRYRQRKFALIRRMARITDMEDTTFRQLYGKRGRLRAKLRGGRGDPAEISRELQEIEGRLQIIREATGEYADMVREVDRLDAALAKTSIQTRTGYVPHKFFGSWALYEIEQTVNDLGDVEVTHKLVAGEHGFFRSRDDAVNAARNFLSARPDANLIVRPVQFTFPDSEATGLTDKSYWRFVKRVGDALEIEGTELRELIKGVARRPFRRRIAGFTQRRTGVKGYSKDLDRVFRAHIQEAVRYVLLDKLKYRAINTMEQLGLSPNRSANQKNPVLPAAMLAWFRDVNGQKQPVESQLDNFLSKSYVTPLRASLLSGTVIASGLTFGIAANPLVGGLLGSYVGWRVYSSLSRGGGFKVRALTGAMTGDMAHAKLGAFFNVLSPVVNLAQTAINTLPIVGPKYTMKGMQLLEEAVRSRVTGKPNRFWRLLERADVATQFKYTEAQARRFSKEGVLPRASLFLFNTAEKFNRGVAFLGA</sequence>
<evidence type="ECO:0000313" key="1">
    <source>
        <dbReference type="EMBL" id="KKL23930.1"/>
    </source>
</evidence>
<feature type="non-terminal residue" evidence="1">
    <location>
        <position position="528"/>
    </location>
</feature>
<gene>
    <name evidence="1" type="ORF">LCGC14_2420460</name>
</gene>
<feature type="non-terminal residue" evidence="1">
    <location>
        <position position="1"/>
    </location>
</feature>
<name>A0A0F9BPX5_9ZZZZ</name>
<dbReference type="AlphaFoldDB" id="A0A0F9BPX5"/>
<reference evidence="1" key="1">
    <citation type="journal article" date="2015" name="Nature">
        <title>Complex archaea that bridge the gap between prokaryotes and eukaryotes.</title>
        <authorList>
            <person name="Spang A."/>
            <person name="Saw J.H."/>
            <person name="Jorgensen S.L."/>
            <person name="Zaremba-Niedzwiedzka K."/>
            <person name="Martijn J."/>
            <person name="Lind A.E."/>
            <person name="van Eijk R."/>
            <person name="Schleper C."/>
            <person name="Guy L."/>
            <person name="Ettema T.J."/>
        </authorList>
    </citation>
    <scope>NUCLEOTIDE SEQUENCE</scope>
</reference>
<proteinExistence type="predicted"/>